<protein>
    <submittedName>
        <fullName evidence="1">Pod-EPPT protein</fullName>
    </submittedName>
</protein>
<keyword evidence="2" id="KW-1185">Reference proteome</keyword>
<dbReference type="AlphaFoldDB" id="A0AAV4FNU4"/>
<sequence>MAVASLSSRKQQDIGVIMKKRSYCSNIRMVGSQQAVLFIAALALSSYGDAVCPPEFSISATRKATFVGCYRSNHVKTVLPQNTLMNYRSTIDWALWARNVFATDLIEKCGEKAVEKGVNYFGIEFYGECYFGNNPDFGAQHLSCNDHCPYGVGASSEMALYKVELGQPVSIFFNIISHF</sequence>
<dbReference type="EMBL" id="BMAT01007957">
    <property type="protein sequence ID" value="GFR75083.1"/>
    <property type="molecule type" value="Genomic_DNA"/>
</dbReference>
<evidence type="ECO:0000313" key="1">
    <source>
        <dbReference type="EMBL" id="GFR75083.1"/>
    </source>
</evidence>
<comment type="caution">
    <text evidence="1">The sequence shown here is derived from an EMBL/GenBank/DDBJ whole genome shotgun (WGS) entry which is preliminary data.</text>
</comment>
<reference evidence="1 2" key="1">
    <citation type="journal article" date="2021" name="Elife">
        <title>Chloroplast acquisition without the gene transfer in kleptoplastic sea slugs, Plakobranchus ocellatus.</title>
        <authorList>
            <person name="Maeda T."/>
            <person name="Takahashi S."/>
            <person name="Yoshida T."/>
            <person name="Shimamura S."/>
            <person name="Takaki Y."/>
            <person name="Nagai Y."/>
            <person name="Toyoda A."/>
            <person name="Suzuki Y."/>
            <person name="Arimoto A."/>
            <person name="Ishii H."/>
            <person name="Satoh N."/>
            <person name="Nishiyama T."/>
            <person name="Hasebe M."/>
            <person name="Maruyama T."/>
            <person name="Minagawa J."/>
            <person name="Obokata J."/>
            <person name="Shigenobu S."/>
        </authorList>
    </citation>
    <scope>NUCLEOTIDE SEQUENCE [LARGE SCALE GENOMIC DNA]</scope>
</reference>
<dbReference type="Proteomes" id="UP000762676">
    <property type="component" value="Unassembled WGS sequence"/>
</dbReference>
<accession>A0AAV4FNU4</accession>
<evidence type="ECO:0000313" key="2">
    <source>
        <dbReference type="Proteomes" id="UP000762676"/>
    </source>
</evidence>
<gene>
    <name evidence="1" type="ORF">ElyMa_003910100</name>
</gene>
<name>A0AAV4FNU4_9GAST</name>
<proteinExistence type="predicted"/>
<organism evidence="1 2">
    <name type="scientific">Elysia marginata</name>
    <dbReference type="NCBI Taxonomy" id="1093978"/>
    <lineage>
        <taxon>Eukaryota</taxon>
        <taxon>Metazoa</taxon>
        <taxon>Spiralia</taxon>
        <taxon>Lophotrochozoa</taxon>
        <taxon>Mollusca</taxon>
        <taxon>Gastropoda</taxon>
        <taxon>Heterobranchia</taxon>
        <taxon>Euthyneura</taxon>
        <taxon>Panpulmonata</taxon>
        <taxon>Sacoglossa</taxon>
        <taxon>Placobranchoidea</taxon>
        <taxon>Plakobranchidae</taxon>
        <taxon>Elysia</taxon>
    </lineage>
</organism>